<protein>
    <submittedName>
        <fullName evidence="1">Hemocyte protein-glutamine gamma-glutamyltransferase-like protein</fullName>
    </submittedName>
</protein>
<accession>A0A443S0H1</accession>
<gene>
    <name evidence="1" type="ORF">B4U80_11958</name>
</gene>
<organism evidence="1 2">
    <name type="scientific">Leptotrombidium deliense</name>
    <dbReference type="NCBI Taxonomy" id="299467"/>
    <lineage>
        <taxon>Eukaryota</taxon>
        <taxon>Metazoa</taxon>
        <taxon>Ecdysozoa</taxon>
        <taxon>Arthropoda</taxon>
        <taxon>Chelicerata</taxon>
        <taxon>Arachnida</taxon>
        <taxon>Acari</taxon>
        <taxon>Acariformes</taxon>
        <taxon>Trombidiformes</taxon>
        <taxon>Prostigmata</taxon>
        <taxon>Anystina</taxon>
        <taxon>Parasitengona</taxon>
        <taxon>Trombiculoidea</taxon>
        <taxon>Trombiculidae</taxon>
        <taxon>Leptotrombidium</taxon>
    </lineage>
</organism>
<keyword evidence="1" id="KW-0808">Transferase</keyword>
<comment type="caution">
    <text evidence="1">The sequence shown here is derived from an EMBL/GenBank/DDBJ whole genome shotgun (WGS) entry which is preliminary data.</text>
</comment>
<dbReference type="Gene3D" id="2.60.40.10">
    <property type="entry name" value="Immunoglobulins"/>
    <property type="match status" value="2"/>
</dbReference>
<keyword evidence="2" id="KW-1185">Reference proteome</keyword>
<dbReference type="InterPro" id="IPR050779">
    <property type="entry name" value="Transglutaminase"/>
</dbReference>
<dbReference type="OrthoDB" id="437511at2759"/>
<dbReference type="VEuPathDB" id="VectorBase:LDEU011030"/>
<dbReference type="InterPro" id="IPR013783">
    <property type="entry name" value="Ig-like_fold"/>
</dbReference>
<reference evidence="1 2" key="1">
    <citation type="journal article" date="2018" name="Gigascience">
        <title>Genomes of trombidid mites reveal novel predicted allergens and laterally-transferred genes associated with secondary metabolism.</title>
        <authorList>
            <person name="Dong X."/>
            <person name="Chaisiri K."/>
            <person name="Xia D."/>
            <person name="Armstrong S.D."/>
            <person name="Fang Y."/>
            <person name="Donnelly M.J."/>
            <person name="Kadowaki T."/>
            <person name="McGarry J.W."/>
            <person name="Darby A.C."/>
            <person name="Makepeace B.L."/>
        </authorList>
    </citation>
    <scope>NUCLEOTIDE SEQUENCE [LARGE SCALE GENOMIC DNA]</scope>
    <source>
        <strain evidence="1">UoL-UT</strain>
    </source>
</reference>
<evidence type="ECO:0000313" key="1">
    <source>
        <dbReference type="EMBL" id="RWS21010.1"/>
    </source>
</evidence>
<name>A0A443S0H1_9ACAR</name>
<dbReference type="Proteomes" id="UP000288716">
    <property type="component" value="Unassembled WGS sequence"/>
</dbReference>
<dbReference type="PANTHER" id="PTHR11590:SF40">
    <property type="entry name" value="HEMOCYTE PROTEIN-GLUTAMINE GAMMA-GLUTAMYLTRANSFERASE-LIKE PROTEIN"/>
    <property type="match status" value="1"/>
</dbReference>
<sequence length="259" mass="29828">LDGDVIDITEQYKEKEGTLAERRSFRHAIALIYKLPEPIIPRSEPITIDVQAMITNLKPQNIGSKLLFNVTVSNVLKKEKYFNVSTVVYSLYYNGERGKNILIDRYSLKLAKFKKNIRRYEINPQDYIYKLVPFSIVRISVIISTVQGTVLKRMFDLKIKKPTLIIKPMGRAVVGKLFYVDVQLINPLQVTLTNCMFSVQGIRLNGAQHHVKPVKPFGNVIYRFALVFDQAIKETVVFLFTSNELDQVQGQIRIKVDYN</sequence>
<dbReference type="GO" id="GO:0003810">
    <property type="term" value="F:protein-glutamine gamma-glutamyltransferase activity"/>
    <property type="evidence" value="ECO:0007669"/>
    <property type="project" value="InterPro"/>
</dbReference>
<dbReference type="AlphaFoldDB" id="A0A443S0H1"/>
<proteinExistence type="predicted"/>
<dbReference type="EMBL" id="NCKV01014126">
    <property type="protein sequence ID" value="RWS21010.1"/>
    <property type="molecule type" value="Genomic_DNA"/>
</dbReference>
<dbReference type="PANTHER" id="PTHR11590">
    <property type="entry name" value="PROTEIN-GLUTAMINE GAMMA-GLUTAMYLTRANSFERASE"/>
    <property type="match status" value="1"/>
</dbReference>
<evidence type="ECO:0000313" key="2">
    <source>
        <dbReference type="Proteomes" id="UP000288716"/>
    </source>
</evidence>
<feature type="non-terminal residue" evidence="1">
    <location>
        <position position="1"/>
    </location>
</feature>
<dbReference type="InterPro" id="IPR036238">
    <property type="entry name" value="Transglutaminase_C_sf"/>
</dbReference>
<dbReference type="SUPFAM" id="SSF49309">
    <property type="entry name" value="Transglutaminase, two C-terminal domains"/>
    <property type="match status" value="2"/>
</dbReference>